<reference evidence="8 9" key="1">
    <citation type="submission" date="2017-09" db="EMBL/GenBank/DDBJ databases">
        <title>Bacterial strain isolated from the female urinary microbiota.</title>
        <authorList>
            <person name="Thomas-White K."/>
            <person name="Kumar N."/>
            <person name="Forster S."/>
            <person name="Putonti C."/>
            <person name="Lawley T."/>
            <person name="Wolfe A.J."/>
        </authorList>
    </citation>
    <scope>NUCLEOTIDE SEQUENCE [LARGE SCALE GENOMIC DNA]</scope>
    <source>
        <strain evidence="8 9">UMB0834</strain>
    </source>
</reference>
<accession>A0A2N6QHI4</accession>
<evidence type="ECO:0000256" key="6">
    <source>
        <dbReference type="PROSITE-ProRule" id="PRU01362"/>
    </source>
</evidence>
<comment type="caution">
    <text evidence="6">Lacks conserved residue(s) required for the propagation of feature annotation.</text>
</comment>
<dbReference type="AlphaFoldDB" id="A0A2N6QHI4"/>
<dbReference type="Proteomes" id="UP000235748">
    <property type="component" value="Unassembled WGS sequence"/>
</dbReference>
<dbReference type="EMBL" id="PNGG01000003">
    <property type="protein sequence ID" value="PMC19010.1"/>
    <property type="molecule type" value="Genomic_DNA"/>
</dbReference>
<keyword evidence="5 6" id="KW-0238">DNA-binding</keyword>
<comment type="similarity">
    <text evidence="6">Belongs to the DarT ADP-ribosyltransferase family.</text>
</comment>
<evidence type="ECO:0000259" key="7">
    <source>
        <dbReference type="PROSITE" id="PS52018"/>
    </source>
</evidence>
<dbReference type="GO" id="GO:0003677">
    <property type="term" value="F:DNA binding"/>
    <property type="evidence" value="ECO:0007669"/>
    <property type="project" value="UniProtKB-UniRule"/>
</dbReference>
<gene>
    <name evidence="8" type="ORF">CJ235_07005</name>
</gene>
<dbReference type="PROSITE" id="PS52018">
    <property type="entry name" value="DART"/>
    <property type="match status" value="1"/>
</dbReference>
<name>A0A2N6QHI4_9STAP</name>
<protein>
    <submittedName>
        <fullName evidence="8">DUF4433 domain-containing protein</fullName>
    </submittedName>
</protein>
<keyword evidence="4 6" id="KW-0548">Nucleotidyltransferase</keyword>
<evidence type="ECO:0000256" key="2">
    <source>
        <dbReference type="ARBA" id="ARBA00022676"/>
    </source>
</evidence>
<comment type="caution">
    <text evidence="8">The sequence shown here is derived from an EMBL/GenBank/DDBJ whole genome shotgun (WGS) entry which is preliminary data.</text>
</comment>
<keyword evidence="1 6" id="KW-1277">Toxin-antitoxin system</keyword>
<keyword evidence="3 6" id="KW-0808">Transferase</keyword>
<evidence type="ECO:0000313" key="8">
    <source>
        <dbReference type="EMBL" id="PMC19010.1"/>
    </source>
</evidence>
<feature type="active site" description="Proton acceptor" evidence="6">
    <location>
        <position position="56"/>
    </location>
</feature>
<feature type="binding site" evidence="6">
    <location>
        <begin position="16"/>
        <end position="18"/>
    </location>
    <ligand>
        <name>NAD(+)</name>
        <dbReference type="ChEBI" id="CHEBI:57540"/>
    </ligand>
</feature>
<organism evidence="8 9">
    <name type="scientific">Staphylococcus pettenkoferi</name>
    <dbReference type="NCBI Taxonomy" id="170573"/>
    <lineage>
        <taxon>Bacteria</taxon>
        <taxon>Bacillati</taxon>
        <taxon>Bacillota</taxon>
        <taxon>Bacilli</taxon>
        <taxon>Bacillales</taxon>
        <taxon>Staphylococcaceae</taxon>
        <taxon>Staphylococcus</taxon>
    </lineage>
</organism>
<evidence type="ECO:0000313" key="9">
    <source>
        <dbReference type="Proteomes" id="UP000235748"/>
    </source>
</evidence>
<feature type="domain" description="DarT" evidence="7">
    <location>
        <begin position="12"/>
        <end position="208"/>
    </location>
</feature>
<evidence type="ECO:0000256" key="3">
    <source>
        <dbReference type="ARBA" id="ARBA00022679"/>
    </source>
</evidence>
<feature type="active site" evidence="6">
    <location>
        <position position="158"/>
    </location>
</feature>
<proteinExistence type="inferred from homology"/>
<evidence type="ECO:0000256" key="1">
    <source>
        <dbReference type="ARBA" id="ARBA00022649"/>
    </source>
</evidence>
<evidence type="ECO:0000256" key="5">
    <source>
        <dbReference type="ARBA" id="ARBA00023125"/>
    </source>
</evidence>
<evidence type="ECO:0000256" key="4">
    <source>
        <dbReference type="ARBA" id="ARBA00022695"/>
    </source>
</evidence>
<keyword evidence="2 6" id="KW-0328">Glycosyltransferase</keyword>
<dbReference type="GO" id="GO:0016757">
    <property type="term" value="F:glycosyltransferase activity"/>
    <property type="evidence" value="ECO:0007669"/>
    <property type="project" value="UniProtKB-UniRule"/>
</dbReference>
<dbReference type="Pfam" id="PF14487">
    <property type="entry name" value="DarT"/>
    <property type="match status" value="1"/>
</dbReference>
<dbReference type="RefSeq" id="WP_070504476.1">
    <property type="nucleotide sequence ID" value="NZ_JALCYA010000004.1"/>
</dbReference>
<comment type="catalytic activity">
    <reaction evidence="6">
        <text>a thymidine in DNA + NAD(+) = an N-(ADP-alpha-D-ribosyl)-thymidine in DNA + nicotinamide + H(+)</text>
        <dbReference type="Rhea" id="RHEA:71651"/>
        <dbReference type="Rhea" id="RHEA-COMP:13556"/>
        <dbReference type="Rhea" id="RHEA-COMP:18051"/>
        <dbReference type="ChEBI" id="CHEBI:15378"/>
        <dbReference type="ChEBI" id="CHEBI:17154"/>
        <dbReference type="ChEBI" id="CHEBI:57540"/>
        <dbReference type="ChEBI" id="CHEBI:137386"/>
        <dbReference type="ChEBI" id="CHEBI:191199"/>
    </reaction>
</comment>
<dbReference type="InterPro" id="IPR029494">
    <property type="entry name" value="DarT"/>
</dbReference>
<dbReference type="GO" id="GO:0016779">
    <property type="term" value="F:nucleotidyltransferase activity"/>
    <property type="evidence" value="ECO:0007669"/>
    <property type="project" value="UniProtKB-UniRule"/>
</dbReference>
<sequence>MYKEIIENRGITRLCHFTKAKNLPFILGNGEDSSNGIVANNFIEDTSFLQKIDEQRYDQHEDYICTSVQYPNCLYFSTVQNKRKKDLFREWVILEIDPNVINDTTKFCPVNAATKGGRLIEAGEEGFESLFAGMVEGKRTIQRNMFRPSNLPTDIQAEVLIYESVLKDYIKGIIFPNETRAFQECVRLDLCGIDVENYEIICSEEMFDRKELLSHLEMGEIPEERILEREEYGL</sequence>
<feature type="binding site" evidence="6">
    <location>
        <position position="56"/>
    </location>
    <ligand>
        <name>NAD(+)</name>
        <dbReference type="ChEBI" id="CHEBI:57540"/>
    </ligand>
</feature>